<feature type="compositionally biased region" description="Basic residues" evidence="5">
    <location>
        <begin position="198"/>
        <end position="209"/>
    </location>
</feature>
<dbReference type="OrthoDB" id="1720301at2759"/>
<comment type="subcellular location">
    <subcellularLocation>
        <location evidence="1">Nucleus</location>
    </subcellularLocation>
</comment>
<proteinExistence type="predicted"/>
<dbReference type="EMBL" id="BKCP01007468">
    <property type="protein sequence ID" value="GER46218.1"/>
    <property type="molecule type" value="Genomic_DNA"/>
</dbReference>
<keyword evidence="4" id="KW-0539">Nucleus</keyword>
<feature type="compositionally biased region" description="Basic and acidic residues" evidence="5">
    <location>
        <begin position="162"/>
        <end position="173"/>
    </location>
</feature>
<feature type="compositionally biased region" description="Basic and acidic residues" evidence="5">
    <location>
        <begin position="107"/>
        <end position="136"/>
    </location>
</feature>
<name>A0A5A7QMT5_STRAF</name>
<evidence type="ECO:0000256" key="4">
    <source>
        <dbReference type="ARBA" id="ARBA00023242"/>
    </source>
</evidence>
<dbReference type="Proteomes" id="UP000325081">
    <property type="component" value="Unassembled WGS sequence"/>
</dbReference>
<feature type="compositionally biased region" description="Basic and acidic residues" evidence="5">
    <location>
        <begin position="64"/>
        <end position="86"/>
    </location>
</feature>
<organism evidence="6 7">
    <name type="scientific">Striga asiatica</name>
    <name type="common">Asiatic witchweed</name>
    <name type="synonym">Buchnera asiatica</name>
    <dbReference type="NCBI Taxonomy" id="4170"/>
    <lineage>
        <taxon>Eukaryota</taxon>
        <taxon>Viridiplantae</taxon>
        <taxon>Streptophyta</taxon>
        <taxon>Embryophyta</taxon>
        <taxon>Tracheophyta</taxon>
        <taxon>Spermatophyta</taxon>
        <taxon>Magnoliopsida</taxon>
        <taxon>eudicotyledons</taxon>
        <taxon>Gunneridae</taxon>
        <taxon>Pentapetalae</taxon>
        <taxon>asterids</taxon>
        <taxon>lamiids</taxon>
        <taxon>Lamiales</taxon>
        <taxon>Orobanchaceae</taxon>
        <taxon>Buchnereae</taxon>
        <taxon>Striga</taxon>
    </lineage>
</organism>
<dbReference type="AlphaFoldDB" id="A0A5A7QMT5"/>
<sequence length="209" mass="23904">TFDPQHRPIVEFALDNVQKLKLRTEKLQSKQQAPHRFTNDMQKNDHTNTVGHASNTNSRKRKSRDKEASLKDTVGDKARILKDKLSENPTGEEGSSLKKQKGSKSSVPDKKMKNQNKEKGPSNIVDKKPEIREVVVTRKRKAFNVQPKQSKEDLRSRKRGKKSEPVGRDVGDKLDLLIEQYRAKFAGNDSAEAEGKKQSSKRLKRWFES</sequence>
<dbReference type="PANTHER" id="PTHR48039">
    <property type="entry name" value="RNA-BINDING MOTIF PROTEIN 14B"/>
    <property type="match status" value="1"/>
</dbReference>
<feature type="non-terminal residue" evidence="6">
    <location>
        <position position="1"/>
    </location>
</feature>
<reference evidence="7" key="1">
    <citation type="journal article" date="2019" name="Curr. Biol.">
        <title>Genome Sequence of Striga asiatica Provides Insight into the Evolution of Plant Parasitism.</title>
        <authorList>
            <person name="Yoshida S."/>
            <person name="Kim S."/>
            <person name="Wafula E.K."/>
            <person name="Tanskanen J."/>
            <person name="Kim Y.M."/>
            <person name="Honaas L."/>
            <person name="Yang Z."/>
            <person name="Spallek T."/>
            <person name="Conn C.E."/>
            <person name="Ichihashi Y."/>
            <person name="Cheong K."/>
            <person name="Cui S."/>
            <person name="Der J.P."/>
            <person name="Gundlach H."/>
            <person name="Jiao Y."/>
            <person name="Hori C."/>
            <person name="Ishida J.K."/>
            <person name="Kasahara H."/>
            <person name="Kiba T."/>
            <person name="Kim M.S."/>
            <person name="Koo N."/>
            <person name="Laohavisit A."/>
            <person name="Lee Y.H."/>
            <person name="Lumba S."/>
            <person name="McCourt P."/>
            <person name="Mortimer J.C."/>
            <person name="Mutuku J.M."/>
            <person name="Nomura T."/>
            <person name="Sasaki-Sekimoto Y."/>
            <person name="Seto Y."/>
            <person name="Wang Y."/>
            <person name="Wakatake T."/>
            <person name="Sakakibara H."/>
            <person name="Demura T."/>
            <person name="Yamaguchi S."/>
            <person name="Yoneyama K."/>
            <person name="Manabe R.I."/>
            <person name="Nelson D.C."/>
            <person name="Schulman A.H."/>
            <person name="Timko M.P."/>
            <person name="dePamphilis C.W."/>
            <person name="Choi D."/>
            <person name="Shirasu K."/>
        </authorList>
    </citation>
    <scope>NUCLEOTIDE SEQUENCE [LARGE SCALE GENOMIC DNA]</scope>
    <source>
        <strain evidence="7">cv. UVA1</strain>
    </source>
</reference>
<evidence type="ECO:0000256" key="3">
    <source>
        <dbReference type="ARBA" id="ARBA00022884"/>
    </source>
</evidence>
<dbReference type="GO" id="GO:0005634">
    <property type="term" value="C:nucleus"/>
    <property type="evidence" value="ECO:0007669"/>
    <property type="project" value="UniProtKB-SubCell"/>
</dbReference>
<keyword evidence="2" id="KW-0677">Repeat</keyword>
<dbReference type="GO" id="GO:0003729">
    <property type="term" value="F:mRNA binding"/>
    <property type="evidence" value="ECO:0007669"/>
    <property type="project" value="TreeGrafter"/>
</dbReference>
<feature type="region of interest" description="Disordered" evidence="5">
    <location>
        <begin position="26"/>
        <end position="173"/>
    </location>
</feature>
<keyword evidence="7" id="KW-1185">Reference proteome</keyword>
<gene>
    <name evidence="6" type="ORF">STAS_23244</name>
</gene>
<feature type="compositionally biased region" description="Polar residues" evidence="5">
    <location>
        <begin position="47"/>
        <end position="57"/>
    </location>
</feature>
<keyword evidence="3" id="KW-0694">RNA-binding</keyword>
<feature type="region of interest" description="Disordered" evidence="5">
    <location>
        <begin position="187"/>
        <end position="209"/>
    </location>
</feature>
<evidence type="ECO:0000313" key="6">
    <source>
        <dbReference type="EMBL" id="GER46218.1"/>
    </source>
</evidence>
<evidence type="ECO:0000256" key="1">
    <source>
        <dbReference type="ARBA" id="ARBA00004123"/>
    </source>
</evidence>
<protein>
    <submittedName>
        <fullName evidence="6">RNA-binding protein</fullName>
    </submittedName>
</protein>
<evidence type="ECO:0000256" key="5">
    <source>
        <dbReference type="SAM" id="MobiDB-lite"/>
    </source>
</evidence>
<evidence type="ECO:0000256" key="2">
    <source>
        <dbReference type="ARBA" id="ARBA00022737"/>
    </source>
</evidence>
<dbReference type="InterPro" id="IPR051945">
    <property type="entry name" value="RRM_MRD1_RNA_proc_ribogen"/>
</dbReference>
<comment type="caution">
    <text evidence="6">The sequence shown here is derived from an EMBL/GenBank/DDBJ whole genome shotgun (WGS) entry which is preliminary data.</text>
</comment>
<accession>A0A5A7QMT5</accession>
<dbReference type="PANTHER" id="PTHR48039:SF5">
    <property type="entry name" value="RNA-BINDING PROTEIN 28"/>
    <property type="match status" value="1"/>
</dbReference>
<evidence type="ECO:0000313" key="7">
    <source>
        <dbReference type="Proteomes" id="UP000325081"/>
    </source>
</evidence>